<feature type="signal peptide" evidence="1">
    <location>
        <begin position="1"/>
        <end position="26"/>
    </location>
</feature>
<dbReference type="EMBL" id="CP000230">
    <property type="protein sequence ID" value="ABC23956.1"/>
    <property type="molecule type" value="Genomic_DNA"/>
</dbReference>
<dbReference type="RefSeq" id="WP_011390909.1">
    <property type="nucleotide sequence ID" value="NC_007643.1"/>
</dbReference>
<protein>
    <submittedName>
        <fullName evidence="2">Uncharacterized protein</fullName>
    </submittedName>
</protein>
<dbReference type="KEGG" id="rru:Rru_A3161"/>
<dbReference type="STRING" id="269796.Rru_A3161"/>
<dbReference type="EnsemblBacteria" id="ABC23956">
    <property type="protein sequence ID" value="ABC23956"/>
    <property type="gene ID" value="Rru_A3161"/>
</dbReference>
<evidence type="ECO:0000256" key="1">
    <source>
        <dbReference type="SAM" id="SignalP"/>
    </source>
</evidence>
<dbReference type="Proteomes" id="UP000001929">
    <property type="component" value="Chromosome"/>
</dbReference>
<dbReference type="AlphaFoldDB" id="Q2RPI9"/>
<feature type="chain" id="PRO_5004214832" evidence="1">
    <location>
        <begin position="27"/>
        <end position="286"/>
    </location>
</feature>
<name>Q2RPI9_RHORT</name>
<gene>
    <name evidence="2" type="ordered locus">Rru_A3161</name>
</gene>
<evidence type="ECO:0000313" key="3">
    <source>
        <dbReference type="Proteomes" id="UP000001929"/>
    </source>
</evidence>
<reference evidence="2 3" key="1">
    <citation type="journal article" date="2011" name="Stand. Genomic Sci.">
        <title>Complete genome sequence of Rhodospirillum rubrum type strain (S1).</title>
        <authorList>
            <person name="Munk A.C."/>
            <person name="Copeland A."/>
            <person name="Lucas S."/>
            <person name="Lapidus A."/>
            <person name="Del Rio T.G."/>
            <person name="Barry K."/>
            <person name="Detter J.C."/>
            <person name="Hammon N."/>
            <person name="Israni S."/>
            <person name="Pitluck S."/>
            <person name="Brettin T."/>
            <person name="Bruce D."/>
            <person name="Han C."/>
            <person name="Tapia R."/>
            <person name="Gilna P."/>
            <person name="Schmutz J."/>
            <person name="Larimer F."/>
            <person name="Land M."/>
            <person name="Kyrpides N.C."/>
            <person name="Mavromatis K."/>
            <person name="Richardson P."/>
            <person name="Rohde M."/>
            <person name="Goker M."/>
            <person name="Klenk H.P."/>
            <person name="Zhang Y."/>
            <person name="Roberts G.P."/>
            <person name="Reslewic S."/>
            <person name="Schwartz D.C."/>
        </authorList>
    </citation>
    <scope>NUCLEOTIDE SEQUENCE [LARGE SCALE GENOMIC DNA]</scope>
    <source>
        <strain evidence="3">ATCC 11170 / ATH 1.1.1 / DSM 467 / LMG 4362 / NCIMB 8255 / S1</strain>
    </source>
</reference>
<organism evidence="2 3">
    <name type="scientific">Rhodospirillum rubrum (strain ATCC 11170 / ATH 1.1.1 / DSM 467 / LMG 4362 / NCIMB 8255 / S1)</name>
    <dbReference type="NCBI Taxonomy" id="269796"/>
    <lineage>
        <taxon>Bacteria</taxon>
        <taxon>Pseudomonadati</taxon>
        <taxon>Pseudomonadota</taxon>
        <taxon>Alphaproteobacteria</taxon>
        <taxon>Rhodospirillales</taxon>
        <taxon>Rhodospirillaceae</taxon>
        <taxon>Rhodospirillum</taxon>
    </lineage>
</organism>
<keyword evidence="3" id="KW-1185">Reference proteome</keyword>
<keyword evidence="1" id="KW-0732">Signal</keyword>
<evidence type="ECO:0000313" key="2">
    <source>
        <dbReference type="EMBL" id="ABC23956.1"/>
    </source>
</evidence>
<accession>Q2RPI9</accession>
<dbReference type="HOGENOM" id="CLU_972801_0_0_5"/>
<sequence>MSGRRGWRKAAAAILACGLIGGGGQAARGDDGGALAFLPAPAALSLFDRPGFEGWRATVAAASWTGLSCARPVEMPAVVLCLFANSSMITGVLGRASVFAERSHGAVIDARLAEPFAARPPVAIRGADLPAATIAAFAAKAARLCAGDEPAACPKAEERAFYDAIVRPALAEDPQSVILAAGAGPGARATLSHELAHGRYFTDATTRAVVARYWREEMSENQRAMIRDILGRIYLAVDEALLINEFQAHVLQCPADSGMTPIAEIHRAPLTQALDAAGAPPLPACE</sequence>
<dbReference type="PATRIC" id="fig|269796.9.peg.3274"/>
<proteinExistence type="predicted"/>